<dbReference type="EMBL" id="VSRR010046021">
    <property type="protein sequence ID" value="MPC77509.1"/>
    <property type="molecule type" value="Genomic_DNA"/>
</dbReference>
<evidence type="ECO:0000313" key="1">
    <source>
        <dbReference type="EMBL" id="MPC77509.1"/>
    </source>
</evidence>
<proteinExistence type="predicted"/>
<keyword evidence="2" id="KW-1185">Reference proteome</keyword>
<protein>
    <submittedName>
        <fullName evidence="1">Uncharacterized protein</fullName>
    </submittedName>
</protein>
<reference evidence="1 2" key="1">
    <citation type="submission" date="2019-05" db="EMBL/GenBank/DDBJ databases">
        <title>Another draft genome of Portunus trituberculatus and its Hox gene families provides insights of decapod evolution.</title>
        <authorList>
            <person name="Jeong J.-H."/>
            <person name="Song I."/>
            <person name="Kim S."/>
            <person name="Choi T."/>
            <person name="Kim D."/>
            <person name="Ryu S."/>
            <person name="Kim W."/>
        </authorList>
    </citation>
    <scope>NUCLEOTIDE SEQUENCE [LARGE SCALE GENOMIC DNA]</scope>
    <source>
        <tissue evidence="1">Muscle</tissue>
    </source>
</reference>
<sequence>MGYKIDVIAMGSVGKLGDNIYGLWRVGHGLCCGGDTRRETGGACAVGCGAKDVLRGEGEDITYGTLDIKSEGGGRGV</sequence>
<gene>
    <name evidence="1" type="ORF">E2C01_071965</name>
</gene>
<organism evidence="1 2">
    <name type="scientific">Portunus trituberculatus</name>
    <name type="common">Swimming crab</name>
    <name type="synonym">Neptunus trituberculatus</name>
    <dbReference type="NCBI Taxonomy" id="210409"/>
    <lineage>
        <taxon>Eukaryota</taxon>
        <taxon>Metazoa</taxon>
        <taxon>Ecdysozoa</taxon>
        <taxon>Arthropoda</taxon>
        <taxon>Crustacea</taxon>
        <taxon>Multicrustacea</taxon>
        <taxon>Malacostraca</taxon>
        <taxon>Eumalacostraca</taxon>
        <taxon>Eucarida</taxon>
        <taxon>Decapoda</taxon>
        <taxon>Pleocyemata</taxon>
        <taxon>Brachyura</taxon>
        <taxon>Eubrachyura</taxon>
        <taxon>Portunoidea</taxon>
        <taxon>Portunidae</taxon>
        <taxon>Portuninae</taxon>
        <taxon>Portunus</taxon>
    </lineage>
</organism>
<comment type="caution">
    <text evidence="1">The sequence shown here is derived from an EMBL/GenBank/DDBJ whole genome shotgun (WGS) entry which is preliminary data.</text>
</comment>
<dbReference type="AlphaFoldDB" id="A0A5B7I6I2"/>
<dbReference type="Proteomes" id="UP000324222">
    <property type="component" value="Unassembled WGS sequence"/>
</dbReference>
<evidence type="ECO:0000313" key="2">
    <source>
        <dbReference type="Proteomes" id="UP000324222"/>
    </source>
</evidence>
<name>A0A5B7I6I2_PORTR</name>
<accession>A0A5B7I6I2</accession>